<feature type="transmembrane region" description="Helical" evidence="6">
    <location>
        <begin position="169"/>
        <end position="186"/>
    </location>
</feature>
<dbReference type="InterPro" id="IPR003740">
    <property type="entry name" value="YitT"/>
</dbReference>
<evidence type="ECO:0000256" key="3">
    <source>
        <dbReference type="ARBA" id="ARBA00022692"/>
    </source>
</evidence>
<evidence type="ECO:0000313" key="7">
    <source>
        <dbReference type="EMBL" id="RAV21356.1"/>
    </source>
</evidence>
<dbReference type="RefSeq" id="WP_113031060.1">
    <property type="nucleotide sequence ID" value="NZ_QMFB01000005.1"/>
</dbReference>
<dbReference type="OrthoDB" id="2602718at2"/>
<keyword evidence="4 6" id="KW-1133">Transmembrane helix</keyword>
<comment type="subcellular location">
    <subcellularLocation>
        <location evidence="1">Cell membrane</location>
        <topology evidence="1">Multi-pass membrane protein</topology>
    </subcellularLocation>
</comment>
<keyword evidence="3 6" id="KW-0812">Transmembrane</keyword>
<feature type="transmembrane region" description="Helical" evidence="6">
    <location>
        <begin position="145"/>
        <end position="163"/>
    </location>
</feature>
<dbReference type="PANTHER" id="PTHR33545:SF5">
    <property type="entry name" value="UPF0750 MEMBRANE PROTEIN YITT"/>
    <property type="match status" value="1"/>
</dbReference>
<feature type="transmembrane region" description="Helical" evidence="6">
    <location>
        <begin position="105"/>
        <end position="124"/>
    </location>
</feature>
<evidence type="ECO:0000256" key="2">
    <source>
        <dbReference type="ARBA" id="ARBA00022475"/>
    </source>
</evidence>
<accession>A0A329MPZ5</accession>
<gene>
    <name evidence="7" type="ORF">DQG23_11930</name>
</gene>
<dbReference type="AlphaFoldDB" id="A0A329MPZ5"/>
<name>A0A329MPZ5_9BACL</name>
<dbReference type="Proteomes" id="UP000250369">
    <property type="component" value="Unassembled WGS sequence"/>
</dbReference>
<evidence type="ECO:0000256" key="1">
    <source>
        <dbReference type="ARBA" id="ARBA00004651"/>
    </source>
</evidence>
<evidence type="ECO:0000256" key="5">
    <source>
        <dbReference type="ARBA" id="ARBA00023136"/>
    </source>
</evidence>
<proteinExistence type="predicted"/>
<dbReference type="Pfam" id="PF02588">
    <property type="entry name" value="YitT_membrane"/>
    <property type="match status" value="1"/>
</dbReference>
<dbReference type="GO" id="GO:0005886">
    <property type="term" value="C:plasma membrane"/>
    <property type="evidence" value="ECO:0007669"/>
    <property type="project" value="UniProtKB-SubCell"/>
</dbReference>
<dbReference type="EMBL" id="QMFB01000005">
    <property type="protein sequence ID" value="RAV21356.1"/>
    <property type="molecule type" value="Genomic_DNA"/>
</dbReference>
<evidence type="ECO:0000256" key="6">
    <source>
        <dbReference type="SAM" id="Phobius"/>
    </source>
</evidence>
<keyword evidence="2" id="KW-1003">Cell membrane</keyword>
<comment type="caution">
    <text evidence="7">The sequence shown here is derived from an EMBL/GenBank/DDBJ whole genome shotgun (WGS) entry which is preliminary data.</text>
</comment>
<feature type="transmembrane region" description="Helical" evidence="6">
    <location>
        <begin position="72"/>
        <end position="93"/>
    </location>
</feature>
<keyword evidence="8" id="KW-1185">Reference proteome</keyword>
<evidence type="ECO:0008006" key="9">
    <source>
        <dbReference type="Google" id="ProtNLM"/>
    </source>
</evidence>
<keyword evidence="5 6" id="KW-0472">Membrane</keyword>
<reference evidence="7 8" key="1">
    <citation type="journal article" date="2009" name="Int. J. Syst. Evol. Microbiol.">
        <title>Paenibacillus contaminans sp. nov., isolated from a contaminated laboratory plate.</title>
        <authorList>
            <person name="Chou J.H."/>
            <person name="Lee J.H."/>
            <person name="Lin M.C."/>
            <person name="Chang P.S."/>
            <person name="Arun A.B."/>
            <person name="Young C.C."/>
            <person name="Chen W.M."/>
        </authorList>
    </citation>
    <scope>NUCLEOTIDE SEQUENCE [LARGE SCALE GENOMIC DNA]</scope>
    <source>
        <strain evidence="7 8">CKOBP-6</strain>
    </source>
</reference>
<dbReference type="PANTHER" id="PTHR33545">
    <property type="entry name" value="UPF0750 MEMBRANE PROTEIN YITT-RELATED"/>
    <property type="match status" value="1"/>
</dbReference>
<protein>
    <recommendedName>
        <fullName evidence="9">YitT family protein</fullName>
    </recommendedName>
</protein>
<organism evidence="7 8">
    <name type="scientific">Paenibacillus contaminans</name>
    <dbReference type="NCBI Taxonomy" id="450362"/>
    <lineage>
        <taxon>Bacteria</taxon>
        <taxon>Bacillati</taxon>
        <taxon>Bacillota</taxon>
        <taxon>Bacilli</taxon>
        <taxon>Bacillales</taxon>
        <taxon>Paenibacillaceae</taxon>
        <taxon>Paenibacillus</taxon>
    </lineage>
</organism>
<evidence type="ECO:0000313" key="8">
    <source>
        <dbReference type="Proteomes" id="UP000250369"/>
    </source>
</evidence>
<evidence type="ECO:0000256" key="4">
    <source>
        <dbReference type="ARBA" id="ARBA00022989"/>
    </source>
</evidence>
<feature type="transmembrane region" description="Helical" evidence="6">
    <location>
        <begin position="44"/>
        <end position="65"/>
    </location>
</feature>
<dbReference type="InterPro" id="IPR051461">
    <property type="entry name" value="UPF0750_membrane"/>
</dbReference>
<sequence>MSLLPKTLAVVSGSLAVAVGVDLFLVPYKLLDGGMIGIGLLMKYFFGFKPGISIIFASLPIFLFAFLHQKSLFLRSVAGFLISSYLIDVLSPLSELLSLPIMLHAIYGGALIGTGIGLMLAYGINTGGTDLLAFMLSMRNGIPTAVLIFVIDFIVLLTGISVIGTQRTLYSMVTIFFVAAFTYYFSNRQVFGAA</sequence>